<dbReference type="AlphaFoldDB" id="A0A2W5TG39"/>
<evidence type="ECO:0000313" key="14">
    <source>
        <dbReference type="Proteomes" id="UP000249061"/>
    </source>
</evidence>
<sequence>MSSPAFRRVAVLSLVWSLFVIIWGAYVRASGSGAGCGDHWPNCNGELIPRSPTAQTVIEFTHRTTSGVALLLSIAVCVMAVRAFTKGHPTRRFAIAQLVLMLTEAALGALLVKAELVANNATASRAAAMSIHLINTFLLVAAMVLTVFHAWEGDVRAKWRGLAGGLSWLAMSLVMLVGVSGAIAALGDTLVQQSVNNPFVDLLIRLRILHPLIAVVAAAVMVFLGRFTFGATRGWTIALWSLVVLQLFAGLTNVALQAPTWMQLVHLGLADAVWVVLLVATRKWATA</sequence>
<comment type="subcellular location">
    <subcellularLocation>
        <location evidence="1">Membrane</location>
        <topology evidence="1">Multi-pass membrane protein</topology>
    </subcellularLocation>
</comment>
<reference evidence="13 14" key="1">
    <citation type="submission" date="2017-08" db="EMBL/GenBank/DDBJ databases">
        <title>Infants hospitalized years apart are colonized by the same room-sourced microbial strains.</title>
        <authorList>
            <person name="Brooks B."/>
            <person name="Olm M.R."/>
            <person name="Firek B.A."/>
            <person name="Baker R."/>
            <person name="Thomas B.C."/>
            <person name="Morowitz M.J."/>
            <person name="Banfield J.F."/>
        </authorList>
    </citation>
    <scope>NUCLEOTIDE SEQUENCE [LARGE SCALE GENOMIC DNA]</scope>
    <source>
        <strain evidence="13">S2_003_000_R2_14</strain>
    </source>
</reference>
<evidence type="ECO:0000256" key="12">
    <source>
        <dbReference type="SAM" id="Phobius"/>
    </source>
</evidence>
<feature type="transmembrane region" description="Helical" evidence="12">
    <location>
        <begin position="261"/>
        <end position="280"/>
    </location>
</feature>
<feature type="transmembrane region" description="Helical" evidence="12">
    <location>
        <begin position="206"/>
        <end position="225"/>
    </location>
</feature>
<comment type="caution">
    <text evidence="13">The sequence shown here is derived from an EMBL/GenBank/DDBJ whole genome shotgun (WGS) entry which is preliminary data.</text>
</comment>
<evidence type="ECO:0000313" key="13">
    <source>
        <dbReference type="EMBL" id="PZR11486.1"/>
    </source>
</evidence>
<evidence type="ECO:0000256" key="8">
    <source>
        <dbReference type="ARBA" id="ARBA00023133"/>
    </source>
</evidence>
<keyword evidence="2" id="KW-1003">Cell membrane</keyword>
<protein>
    <submittedName>
        <fullName evidence="13">Cytochrome oxidase assembly protein</fullName>
    </submittedName>
</protein>
<dbReference type="EMBL" id="QFQP01000014">
    <property type="protein sequence ID" value="PZR11486.1"/>
    <property type="molecule type" value="Genomic_DNA"/>
</dbReference>
<dbReference type="PANTHER" id="PTHR35457">
    <property type="entry name" value="HEME A SYNTHASE"/>
    <property type="match status" value="1"/>
</dbReference>
<proteinExistence type="predicted"/>
<dbReference type="GO" id="GO:0006784">
    <property type="term" value="P:heme A biosynthetic process"/>
    <property type="evidence" value="ECO:0007669"/>
    <property type="project" value="InterPro"/>
</dbReference>
<accession>A0A2W5TG39</accession>
<dbReference type="PANTHER" id="PTHR35457:SF1">
    <property type="entry name" value="HEME A SYNTHASE"/>
    <property type="match status" value="1"/>
</dbReference>
<evidence type="ECO:0000256" key="4">
    <source>
        <dbReference type="ARBA" id="ARBA00022723"/>
    </source>
</evidence>
<name>A0A2W5TG39_9BACT</name>
<evidence type="ECO:0000256" key="9">
    <source>
        <dbReference type="ARBA" id="ARBA00023136"/>
    </source>
</evidence>
<feature type="transmembrane region" description="Helical" evidence="12">
    <location>
        <begin position="132"/>
        <end position="151"/>
    </location>
</feature>
<dbReference type="GO" id="GO:0046872">
    <property type="term" value="F:metal ion binding"/>
    <property type="evidence" value="ECO:0007669"/>
    <property type="project" value="UniProtKB-KW"/>
</dbReference>
<feature type="transmembrane region" description="Helical" evidence="12">
    <location>
        <begin position="163"/>
        <end position="186"/>
    </location>
</feature>
<keyword evidence="8" id="KW-0350">Heme biosynthesis</keyword>
<gene>
    <name evidence="13" type="ORF">DI536_17835</name>
</gene>
<evidence type="ECO:0000256" key="1">
    <source>
        <dbReference type="ARBA" id="ARBA00004141"/>
    </source>
</evidence>
<keyword evidence="3 12" id="KW-0812">Transmembrane</keyword>
<evidence type="ECO:0000256" key="11">
    <source>
        <dbReference type="ARBA" id="ARBA00023444"/>
    </source>
</evidence>
<keyword evidence="4" id="KW-0479">Metal-binding</keyword>
<feature type="transmembrane region" description="Helical" evidence="12">
    <location>
        <begin position="93"/>
        <end position="112"/>
    </location>
</feature>
<evidence type="ECO:0000256" key="2">
    <source>
        <dbReference type="ARBA" id="ARBA00022475"/>
    </source>
</evidence>
<organism evidence="13 14">
    <name type="scientific">Archangium gephyra</name>
    <dbReference type="NCBI Taxonomy" id="48"/>
    <lineage>
        <taxon>Bacteria</taxon>
        <taxon>Pseudomonadati</taxon>
        <taxon>Myxococcota</taxon>
        <taxon>Myxococcia</taxon>
        <taxon>Myxococcales</taxon>
        <taxon>Cystobacterineae</taxon>
        <taxon>Archangiaceae</taxon>
        <taxon>Archangium</taxon>
    </lineage>
</organism>
<feature type="transmembrane region" description="Helical" evidence="12">
    <location>
        <begin position="237"/>
        <end position="255"/>
    </location>
</feature>
<dbReference type="InterPro" id="IPR003780">
    <property type="entry name" value="COX15/CtaA_fam"/>
</dbReference>
<dbReference type="Proteomes" id="UP000249061">
    <property type="component" value="Unassembled WGS sequence"/>
</dbReference>
<keyword evidence="10" id="KW-1015">Disulfide bond</keyword>
<evidence type="ECO:0000256" key="7">
    <source>
        <dbReference type="ARBA" id="ARBA00023004"/>
    </source>
</evidence>
<dbReference type="Pfam" id="PF02628">
    <property type="entry name" value="COX15-CtaA"/>
    <property type="match status" value="1"/>
</dbReference>
<keyword evidence="9 12" id="KW-0472">Membrane</keyword>
<evidence type="ECO:0000256" key="6">
    <source>
        <dbReference type="ARBA" id="ARBA00023002"/>
    </source>
</evidence>
<keyword evidence="5 12" id="KW-1133">Transmembrane helix</keyword>
<dbReference type="GO" id="GO:0016491">
    <property type="term" value="F:oxidoreductase activity"/>
    <property type="evidence" value="ECO:0007669"/>
    <property type="project" value="UniProtKB-KW"/>
</dbReference>
<keyword evidence="6" id="KW-0560">Oxidoreductase</keyword>
<evidence type="ECO:0000256" key="10">
    <source>
        <dbReference type="ARBA" id="ARBA00023157"/>
    </source>
</evidence>
<comment type="pathway">
    <text evidence="11">Porphyrin-containing compound metabolism.</text>
</comment>
<dbReference type="InterPro" id="IPR050450">
    <property type="entry name" value="COX15/CtaA_HemeA_synthase"/>
</dbReference>
<feature type="transmembrane region" description="Helical" evidence="12">
    <location>
        <begin position="60"/>
        <end position="81"/>
    </location>
</feature>
<evidence type="ECO:0000256" key="3">
    <source>
        <dbReference type="ARBA" id="ARBA00022692"/>
    </source>
</evidence>
<dbReference type="GO" id="GO:0016020">
    <property type="term" value="C:membrane"/>
    <property type="evidence" value="ECO:0007669"/>
    <property type="project" value="UniProtKB-SubCell"/>
</dbReference>
<keyword evidence="7" id="KW-0408">Iron</keyword>
<evidence type="ECO:0000256" key="5">
    <source>
        <dbReference type="ARBA" id="ARBA00022989"/>
    </source>
</evidence>